<dbReference type="InterPro" id="IPR008753">
    <property type="entry name" value="Peptidase_M13_N"/>
</dbReference>
<name>A0A443RVC9_9ACAR</name>
<evidence type="ECO:0000313" key="4">
    <source>
        <dbReference type="Proteomes" id="UP000288716"/>
    </source>
</evidence>
<dbReference type="AlphaFoldDB" id="A0A443RVC9"/>
<dbReference type="InterPro" id="IPR024079">
    <property type="entry name" value="MetalloPept_cat_dom_sf"/>
</dbReference>
<proteinExistence type="inferred from homology"/>
<dbReference type="InterPro" id="IPR000718">
    <property type="entry name" value="Peptidase_M13"/>
</dbReference>
<evidence type="ECO:0000259" key="2">
    <source>
        <dbReference type="Pfam" id="PF05649"/>
    </source>
</evidence>
<dbReference type="Gene3D" id="1.10.1380.10">
    <property type="entry name" value="Neutral endopeptidase , domain2"/>
    <property type="match status" value="1"/>
</dbReference>
<comment type="caution">
    <text evidence="3">The sequence shown here is derived from an EMBL/GenBank/DDBJ whole genome shotgun (WGS) entry which is preliminary data.</text>
</comment>
<dbReference type="InterPro" id="IPR042089">
    <property type="entry name" value="Peptidase_M13_dom_2"/>
</dbReference>
<dbReference type="GO" id="GO:0016485">
    <property type="term" value="P:protein processing"/>
    <property type="evidence" value="ECO:0007669"/>
    <property type="project" value="TreeGrafter"/>
</dbReference>
<dbReference type="EMBL" id="NCKV01027633">
    <property type="protein sequence ID" value="RWS19322.1"/>
    <property type="molecule type" value="Genomic_DNA"/>
</dbReference>
<dbReference type="GO" id="GO:0004222">
    <property type="term" value="F:metalloendopeptidase activity"/>
    <property type="evidence" value="ECO:0007669"/>
    <property type="project" value="InterPro"/>
</dbReference>
<protein>
    <recommendedName>
        <fullName evidence="2">Peptidase M13 N-terminal domain-containing protein</fullName>
    </recommendedName>
</protein>
<dbReference type="Pfam" id="PF05649">
    <property type="entry name" value="Peptidase_M13_N"/>
    <property type="match status" value="1"/>
</dbReference>
<evidence type="ECO:0000313" key="3">
    <source>
        <dbReference type="EMBL" id="RWS19322.1"/>
    </source>
</evidence>
<organism evidence="3 4">
    <name type="scientific">Leptotrombidium deliense</name>
    <dbReference type="NCBI Taxonomy" id="299467"/>
    <lineage>
        <taxon>Eukaryota</taxon>
        <taxon>Metazoa</taxon>
        <taxon>Ecdysozoa</taxon>
        <taxon>Arthropoda</taxon>
        <taxon>Chelicerata</taxon>
        <taxon>Arachnida</taxon>
        <taxon>Acari</taxon>
        <taxon>Acariformes</taxon>
        <taxon>Trombidiformes</taxon>
        <taxon>Prostigmata</taxon>
        <taxon>Anystina</taxon>
        <taxon>Parasitengona</taxon>
        <taxon>Trombiculoidea</taxon>
        <taxon>Trombiculidae</taxon>
        <taxon>Leptotrombidium</taxon>
    </lineage>
</organism>
<dbReference type="Proteomes" id="UP000288716">
    <property type="component" value="Unassembled WGS sequence"/>
</dbReference>
<dbReference type="VEuPathDB" id="VectorBase:LDEU012718"/>
<dbReference type="PROSITE" id="PS51885">
    <property type="entry name" value="NEPRILYSIN"/>
    <property type="match status" value="1"/>
</dbReference>
<keyword evidence="4" id="KW-1185">Reference proteome</keyword>
<comment type="similarity">
    <text evidence="1">Belongs to the peptidase M13 family.</text>
</comment>
<dbReference type="OrthoDB" id="6535010at2759"/>
<reference evidence="3 4" key="1">
    <citation type="journal article" date="2018" name="Gigascience">
        <title>Genomes of trombidid mites reveal novel predicted allergens and laterally-transferred genes associated with secondary metabolism.</title>
        <authorList>
            <person name="Dong X."/>
            <person name="Chaisiri K."/>
            <person name="Xia D."/>
            <person name="Armstrong S.D."/>
            <person name="Fang Y."/>
            <person name="Donnelly M.J."/>
            <person name="Kadowaki T."/>
            <person name="McGarry J.W."/>
            <person name="Darby A.C."/>
            <person name="Makepeace B.L."/>
        </authorList>
    </citation>
    <scope>NUCLEOTIDE SEQUENCE [LARGE SCALE GENOMIC DNA]</scope>
    <source>
        <strain evidence="3">UoL-UT</strain>
    </source>
</reference>
<evidence type="ECO:0000256" key="1">
    <source>
        <dbReference type="ARBA" id="ARBA00007357"/>
    </source>
</evidence>
<feature type="domain" description="Peptidase M13 N-terminal" evidence="2">
    <location>
        <begin position="1"/>
        <end position="163"/>
    </location>
</feature>
<sequence>MNVTDLDTQFENIDWKTIFTNIYANAGFKYPSHQEIRISHSKHYYESIGNLLKNSSKSVITNYMAFKLIEHYSNYATEAMQEMREKGNPSELHEVRHEKCIRFVTDELHYITERIFADMNLDRDDLLLIHRMFNEIKSSYEGYVKFIDWMDDETKEVAAKKLSDNSLVLYFVQ</sequence>
<gene>
    <name evidence="3" type="ORF">B4U80_12317</name>
</gene>
<dbReference type="PANTHER" id="PTHR11733">
    <property type="entry name" value="ZINC METALLOPROTEASE FAMILY M13 NEPRILYSIN-RELATED"/>
    <property type="match status" value="1"/>
</dbReference>
<dbReference type="PANTHER" id="PTHR11733:SF167">
    <property type="entry name" value="FI17812P1-RELATED"/>
    <property type="match status" value="1"/>
</dbReference>
<dbReference type="GO" id="GO:0005886">
    <property type="term" value="C:plasma membrane"/>
    <property type="evidence" value="ECO:0007669"/>
    <property type="project" value="TreeGrafter"/>
</dbReference>
<dbReference type="SUPFAM" id="SSF55486">
    <property type="entry name" value="Metalloproteases ('zincins'), catalytic domain"/>
    <property type="match status" value="1"/>
</dbReference>
<dbReference type="Gene3D" id="3.40.390.10">
    <property type="entry name" value="Collagenase (Catalytic Domain)"/>
    <property type="match status" value="1"/>
</dbReference>
<accession>A0A443RVC9</accession>